<name>A0A330M411_9GAMM</name>
<sequence>MRILVVEDSKLVSRILQHLIAHELDCEVDFAVDLASAKILLEQKDYFVAITDLNLPDA</sequence>
<protein>
    <recommendedName>
        <fullName evidence="2">Response regulatory domain-containing protein</fullName>
    </recommendedName>
</protein>
<accession>A0A330M411</accession>
<evidence type="ECO:0000259" key="2">
    <source>
        <dbReference type="PROSITE" id="PS50110"/>
    </source>
</evidence>
<reference evidence="4" key="1">
    <citation type="submission" date="2018-06" db="EMBL/GenBank/DDBJ databases">
        <authorList>
            <person name="Cea G.-C."/>
            <person name="William W."/>
        </authorList>
    </citation>
    <scope>NUCLEOTIDE SEQUENCE [LARGE SCALE GENOMIC DNA]</scope>
    <source>
        <strain evidence="4">DB21MT-2</strain>
    </source>
</reference>
<dbReference type="AlphaFoldDB" id="A0A330M411"/>
<evidence type="ECO:0000313" key="4">
    <source>
        <dbReference type="Proteomes" id="UP000250123"/>
    </source>
</evidence>
<evidence type="ECO:0000313" key="3">
    <source>
        <dbReference type="EMBL" id="SQH77316.1"/>
    </source>
</evidence>
<organism evidence="3 4">
    <name type="scientific">Shewanella benthica</name>
    <dbReference type="NCBI Taxonomy" id="43661"/>
    <lineage>
        <taxon>Bacteria</taxon>
        <taxon>Pseudomonadati</taxon>
        <taxon>Pseudomonadota</taxon>
        <taxon>Gammaproteobacteria</taxon>
        <taxon>Alteromonadales</taxon>
        <taxon>Shewanellaceae</taxon>
        <taxon>Shewanella</taxon>
    </lineage>
</organism>
<dbReference type="KEGG" id="sbk:SHEWBE_3353"/>
<dbReference type="Proteomes" id="UP000250123">
    <property type="component" value="Chromosome SHEWBE"/>
</dbReference>
<proteinExistence type="predicted"/>
<feature type="domain" description="Response regulatory" evidence="2">
    <location>
        <begin position="2"/>
        <end position="58"/>
    </location>
</feature>
<gene>
    <name evidence="3" type="ORF">SHEWBE_3353</name>
</gene>
<dbReference type="InterPro" id="IPR001789">
    <property type="entry name" value="Sig_transdc_resp-reg_receiver"/>
</dbReference>
<dbReference type="InterPro" id="IPR011006">
    <property type="entry name" value="CheY-like_superfamily"/>
</dbReference>
<dbReference type="EMBL" id="LS483452">
    <property type="protein sequence ID" value="SQH77316.1"/>
    <property type="molecule type" value="Genomic_DNA"/>
</dbReference>
<keyword evidence="1" id="KW-0597">Phosphoprotein</keyword>
<feature type="modified residue" description="4-aspartylphosphate" evidence="1">
    <location>
        <position position="52"/>
    </location>
</feature>
<dbReference type="SUPFAM" id="SSF52172">
    <property type="entry name" value="CheY-like"/>
    <property type="match status" value="1"/>
</dbReference>
<dbReference type="PROSITE" id="PS50110">
    <property type="entry name" value="RESPONSE_REGULATORY"/>
    <property type="match status" value="1"/>
</dbReference>
<dbReference type="GO" id="GO:0000160">
    <property type="term" value="P:phosphorelay signal transduction system"/>
    <property type="evidence" value="ECO:0007669"/>
    <property type="project" value="InterPro"/>
</dbReference>
<dbReference type="Gene3D" id="3.40.50.2300">
    <property type="match status" value="1"/>
</dbReference>
<evidence type="ECO:0000256" key="1">
    <source>
        <dbReference type="PROSITE-ProRule" id="PRU00169"/>
    </source>
</evidence>